<dbReference type="EMBL" id="CM042046">
    <property type="protein sequence ID" value="KAI3676206.1"/>
    <property type="molecule type" value="Genomic_DNA"/>
</dbReference>
<keyword evidence="2" id="KW-1185">Reference proteome</keyword>
<proteinExistence type="predicted"/>
<reference evidence="2" key="1">
    <citation type="journal article" date="2022" name="Mol. Ecol. Resour.">
        <title>The genomes of chicory, endive, great burdock and yacon provide insights into Asteraceae palaeo-polyploidization history and plant inulin production.</title>
        <authorList>
            <person name="Fan W."/>
            <person name="Wang S."/>
            <person name="Wang H."/>
            <person name="Wang A."/>
            <person name="Jiang F."/>
            <person name="Liu H."/>
            <person name="Zhao H."/>
            <person name="Xu D."/>
            <person name="Zhang Y."/>
        </authorList>
    </citation>
    <scope>NUCLEOTIDE SEQUENCE [LARGE SCALE GENOMIC DNA]</scope>
    <source>
        <strain evidence="2">cv. Yunnan</strain>
    </source>
</reference>
<reference evidence="1 2" key="2">
    <citation type="journal article" date="2022" name="Mol. Ecol. Resour.">
        <title>The genomes of chicory, endive, great burdock and yacon provide insights into Asteraceae paleo-polyploidization history and plant inulin production.</title>
        <authorList>
            <person name="Fan W."/>
            <person name="Wang S."/>
            <person name="Wang H."/>
            <person name="Wang A."/>
            <person name="Jiang F."/>
            <person name="Liu H."/>
            <person name="Zhao H."/>
            <person name="Xu D."/>
            <person name="Zhang Y."/>
        </authorList>
    </citation>
    <scope>NUCLEOTIDE SEQUENCE [LARGE SCALE GENOMIC DNA]</scope>
    <source>
        <strain evidence="2">cv. Yunnan</strain>
        <tissue evidence="1">Leaves</tissue>
    </source>
</reference>
<name>A0ACB8XYM0_9ASTR</name>
<evidence type="ECO:0000313" key="2">
    <source>
        <dbReference type="Proteomes" id="UP001056120"/>
    </source>
</evidence>
<sequence>MNHKSGVRIWCTGFRVSSSGLGSVQLFLSGVITAGMGGLVSLCFSREGGYWVGTLCTLSTTNKRDSSEAKQARRGLSLGLDWVWLLWQIWWAKVWQGAQMVHVPATIRTHQVGWDFWEMKKQPDYTWKQGVDGSKALHGKRCMKEIPYAWLYVPVAWSQHTKERGIIKKQDKVMKQTGHRPGLEGSQDGAQVEQEAY</sequence>
<comment type="caution">
    <text evidence="1">The sequence shown here is derived from an EMBL/GenBank/DDBJ whole genome shotgun (WGS) entry which is preliminary data.</text>
</comment>
<dbReference type="Proteomes" id="UP001056120">
    <property type="component" value="Linkage Group LG29"/>
</dbReference>
<evidence type="ECO:0000313" key="1">
    <source>
        <dbReference type="EMBL" id="KAI3676206.1"/>
    </source>
</evidence>
<protein>
    <submittedName>
        <fullName evidence="1">Uncharacterized protein</fullName>
    </submittedName>
</protein>
<organism evidence="1 2">
    <name type="scientific">Smallanthus sonchifolius</name>
    <dbReference type="NCBI Taxonomy" id="185202"/>
    <lineage>
        <taxon>Eukaryota</taxon>
        <taxon>Viridiplantae</taxon>
        <taxon>Streptophyta</taxon>
        <taxon>Embryophyta</taxon>
        <taxon>Tracheophyta</taxon>
        <taxon>Spermatophyta</taxon>
        <taxon>Magnoliopsida</taxon>
        <taxon>eudicotyledons</taxon>
        <taxon>Gunneridae</taxon>
        <taxon>Pentapetalae</taxon>
        <taxon>asterids</taxon>
        <taxon>campanulids</taxon>
        <taxon>Asterales</taxon>
        <taxon>Asteraceae</taxon>
        <taxon>Asteroideae</taxon>
        <taxon>Heliantheae alliance</taxon>
        <taxon>Millerieae</taxon>
        <taxon>Smallanthus</taxon>
    </lineage>
</organism>
<gene>
    <name evidence="1" type="ORF">L1987_85807</name>
</gene>
<accession>A0ACB8XYM0</accession>